<evidence type="ECO:0000313" key="2">
    <source>
        <dbReference type="EMBL" id="KAB1232147.1"/>
    </source>
</evidence>
<evidence type="ECO:0000313" key="5">
    <source>
        <dbReference type="Proteomes" id="UP000326384"/>
    </source>
</evidence>
<name>A0A316X391_9FLAO</name>
<feature type="chain" id="PRO_5016321858" evidence="1">
    <location>
        <begin position="24"/>
        <end position="275"/>
    </location>
</feature>
<gene>
    <name evidence="3" type="ORF">C1634_000945</name>
    <name evidence="2" type="ORF">F8D52_05795</name>
</gene>
<dbReference type="EMBL" id="VTPV01000002">
    <property type="protein sequence ID" value="KAB1232147.1"/>
    <property type="molecule type" value="Genomic_DNA"/>
</dbReference>
<reference evidence="3 4" key="1">
    <citation type="submission" date="2018-04" db="EMBL/GenBank/DDBJ databases">
        <title>Chryseobacterium oncorhynchi 701B-08T from rainbow trout, and Chryseobacterium viscerum 687B-08T from diseased fish.</title>
        <authorList>
            <person name="Jeong J.-J."/>
            <person name="Lee Y.J."/>
            <person name="Pathiraja D."/>
            <person name="Park B."/>
            <person name="Choi I.-G."/>
            <person name="Kim K.D."/>
        </authorList>
    </citation>
    <scope>NUCLEOTIDE SEQUENCE [LARGE SCALE GENOMIC DNA]</scope>
    <source>
        <strain evidence="3 4">687B-08</strain>
    </source>
</reference>
<reference evidence="2 5" key="2">
    <citation type="journal article" date="2019" name="Stand. Genomic Sci.">
        <title>Draft Whole-Genome Sequence of a Novel Chryseobacterium viscerum Strain Isolated from Fresh Water at Dripping Springs, New Mexico.</title>
        <authorList>
            <person name="Kyndt J.A."/>
            <person name="Moore T.C."/>
        </authorList>
    </citation>
    <scope>NUCLEOTIDE SEQUENCE [LARGE SCALE GENOMIC DNA]</scope>
    <source>
        <strain evidence="2 5">DPS</strain>
    </source>
</reference>
<proteinExistence type="predicted"/>
<comment type="caution">
    <text evidence="3">The sequence shown here is derived from an EMBL/GenBank/DDBJ whole genome shotgun (WGS) entry which is preliminary data.</text>
</comment>
<dbReference type="Proteomes" id="UP000236413">
    <property type="component" value="Unassembled WGS sequence"/>
</dbReference>
<keyword evidence="5" id="KW-1185">Reference proteome</keyword>
<dbReference type="Proteomes" id="UP000326384">
    <property type="component" value="Unassembled WGS sequence"/>
</dbReference>
<evidence type="ECO:0000313" key="3">
    <source>
        <dbReference type="EMBL" id="PWN65340.1"/>
    </source>
</evidence>
<evidence type="ECO:0000313" key="4">
    <source>
        <dbReference type="Proteomes" id="UP000236413"/>
    </source>
</evidence>
<dbReference type="EMBL" id="PPEG02000001">
    <property type="protein sequence ID" value="PWN65340.1"/>
    <property type="molecule type" value="Genomic_DNA"/>
</dbReference>
<feature type="signal peptide" evidence="1">
    <location>
        <begin position="1"/>
        <end position="23"/>
    </location>
</feature>
<evidence type="ECO:0000256" key="1">
    <source>
        <dbReference type="SAM" id="SignalP"/>
    </source>
</evidence>
<sequence>MKKIAFLILAFVVFFFNSCKDEAQTYDGDSYLHFNKGVRGEAVVKMGTGSTIVDIDFGTVQTLSSSAQVKLVVDKTLSTAVEGTNFQIVNPTVTVDAGKVEGKFQVKLLETGATVEPKVIVFKLQSSSIANASFDQTYTLTYTKACPASAFVGNGQFKNTVSSWKEDPTAVYTIQDLGVTAGVGTLKVIGFMDNGADMTLKYNPDTYAVTTPEQSLGSNSNGGVNYIKDAADGTKSSFNACTRILKLRVNFFVKNTTTGASLGSFGDYDEVFTGQ</sequence>
<keyword evidence="1" id="KW-0732">Signal</keyword>
<protein>
    <submittedName>
        <fullName evidence="3">DUF4843 domain-containing protein</fullName>
    </submittedName>
</protein>
<organism evidence="3 4">
    <name type="scientific">Chryseobacterium viscerum</name>
    <dbReference type="NCBI Taxonomy" id="1037377"/>
    <lineage>
        <taxon>Bacteria</taxon>
        <taxon>Pseudomonadati</taxon>
        <taxon>Bacteroidota</taxon>
        <taxon>Flavobacteriia</taxon>
        <taxon>Flavobacteriales</taxon>
        <taxon>Weeksellaceae</taxon>
        <taxon>Chryseobacterium group</taxon>
        <taxon>Chryseobacterium</taxon>
    </lineage>
</organism>
<dbReference type="AlphaFoldDB" id="A0A316X391"/>
<accession>A0A316X391</accession>